<dbReference type="Pfam" id="PF00378">
    <property type="entry name" value="ECH_1"/>
    <property type="match status" value="1"/>
</dbReference>
<comment type="similarity">
    <text evidence="1">Belongs to the enoyl-CoA hydratase/isomerase family.</text>
</comment>
<dbReference type="InterPro" id="IPR014748">
    <property type="entry name" value="Enoyl-CoA_hydra_C"/>
</dbReference>
<dbReference type="Proteomes" id="UP001193389">
    <property type="component" value="Chromosome"/>
</dbReference>
<protein>
    <submittedName>
        <fullName evidence="2">Enoyl-CoA hydratase</fullName>
    </submittedName>
</protein>
<dbReference type="SUPFAM" id="SSF52096">
    <property type="entry name" value="ClpP/crotonase"/>
    <property type="match status" value="1"/>
</dbReference>
<dbReference type="Gene3D" id="3.90.226.10">
    <property type="entry name" value="2-enoyl-CoA Hydratase, Chain A, domain 1"/>
    <property type="match status" value="1"/>
</dbReference>
<dbReference type="InterPro" id="IPR001753">
    <property type="entry name" value="Enoyl-CoA_hydra/iso"/>
</dbReference>
<dbReference type="PANTHER" id="PTHR42964:SF1">
    <property type="entry name" value="POLYKETIDE BIOSYNTHESIS ENOYL-COA HYDRATASE PKSH-RELATED"/>
    <property type="match status" value="1"/>
</dbReference>
<organism evidence="2 3">
    <name type="scientific">Aquipluma nitroreducens</name>
    <dbReference type="NCBI Taxonomy" id="2010828"/>
    <lineage>
        <taxon>Bacteria</taxon>
        <taxon>Pseudomonadati</taxon>
        <taxon>Bacteroidota</taxon>
        <taxon>Bacteroidia</taxon>
        <taxon>Marinilabiliales</taxon>
        <taxon>Prolixibacteraceae</taxon>
        <taxon>Aquipluma</taxon>
    </lineage>
</organism>
<dbReference type="InterPro" id="IPR029045">
    <property type="entry name" value="ClpP/crotonase-like_dom_sf"/>
</dbReference>
<evidence type="ECO:0000256" key="1">
    <source>
        <dbReference type="ARBA" id="ARBA00005254"/>
    </source>
</evidence>
<dbReference type="Gene3D" id="1.10.12.10">
    <property type="entry name" value="Lyase 2-enoyl-coa Hydratase, Chain A, domain 2"/>
    <property type="match status" value="1"/>
</dbReference>
<dbReference type="CDD" id="cd06558">
    <property type="entry name" value="crotonase-like"/>
    <property type="match status" value="1"/>
</dbReference>
<proteinExistence type="inferred from homology"/>
<evidence type="ECO:0000313" key="2">
    <source>
        <dbReference type="EMBL" id="BBE17691.1"/>
    </source>
</evidence>
<keyword evidence="3" id="KW-1185">Reference proteome</keyword>
<dbReference type="AlphaFoldDB" id="A0A5K7S7Z7"/>
<dbReference type="KEGG" id="anf:AQPE_1848"/>
<sequence>MKNDYRYIEIQHKGQVIGINLNRPERHNALILEMIDELDQALEEISGMNEVLFVVLSGNGRSFCAGADLNWFYSSEEHSIEQSIEQYKHLADLLLRLFQLPQITIAAVRGNVFGGGIGLMAACDFVLAEANTRFMFSEVKLGLLPATILPFVANRLSVQNLRKWILTGNLFVVNEAHRIGLVDEIYSEENFESELSALIASFKSASPSAVKRAKQLINDVVSGSIDVTDTKATSTILAKALLSPDGQEGIHAFFDKRKPEWGK</sequence>
<dbReference type="EMBL" id="AP018694">
    <property type="protein sequence ID" value="BBE17691.1"/>
    <property type="molecule type" value="Genomic_DNA"/>
</dbReference>
<dbReference type="PANTHER" id="PTHR42964">
    <property type="entry name" value="ENOYL-COA HYDRATASE"/>
    <property type="match status" value="1"/>
</dbReference>
<name>A0A5K7S7Z7_9BACT</name>
<dbReference type="GO" id="GO:0003824">
    <property type="term" value="F:catalytic activity"/>
    <property type="evidence" value="ECO:0007669"/>
    <property type="project" value="UniProtKB-ARBA"/>
</dbReference>
<dbReference type="InterPro" id="IPR051683">
    <property type="entry name" value="Enoyl-CoA_Hydratase/Isomerase"/>
</dbReference>
<dbReference type="RefSeq" id="WP_318350670.1">
    <property type="nucleotide sequence ID" value="NZ_AP018694.1"/>
</dbReference>
<reference evidence="2" key="1">
    <citation type="journal article" date="2020" name="Int. J. Syst. Evol. Microbiol.">
        <title>Aquipluma nitroreducens gen. nov. sp. nov., a novel facultatively anaerobic bacterium isolated from a freshwater lake.</title>
        <authorList>
            <person name="Watanabe M."/>
            <person name="Kojima H."/>
            <person name="Fukui M."/>
        </authorList>
    </citation>
    <scope>NUCLEOTIDE SEQUENCE</scope>
    <source>
        <strain evidence="2">MeG22</strain>
    </source>
</reference>
<evidence type="ECO:0000313" key="3">
    <source>
        <dbReference type="Proteomes" id="UP001193389"/>
    </source>
</evidence>
<accession>A0A5K7S7Z7</accession>
<gene>
    <name evidence="2" type="ORF">AQPE_1848</name>
</gene>